<dbReference type="EMBL" id="CAMXCT010000846">
    <property type="protein sequence ID" value="CAI3983930.1"/>
    <property type="molecule type" value="Genomic_DNA"/>
</dbReference>
<evidence type="ECO:0000313" key="2">
    <source>
        <dbReference type="EMBL" id="CAL1137305.1"/>
    </source>
</evidence>
<dbReference type="EMBL" id="CAMXCT030000846">
    <property type="protein sequence ID" value="CAL4771242.1"/>
    <property type="molecule type" value="Genomic_DNA"/>
</dbReference>
<name>A0A9P1FRB1_9DINO</name>
<protein>
    <submittedName>
        <fullName evidence="1">Uncharacterized protein</fullName>
    </submittedName>
</protein>
<accession>A0A9P1FRB1</accession>
<keyword evidence="3" id="KW-1185">Reference proteome</keyword>
<dbReference type="OrthoDB" id="472262at2759"/>
<dbReference type="AlphaFoldDB" id="A0A9P1FRB1"/>
<evidence type="ECO:0000313" key="1">
    <source>
        <dbReference type="EMBL" id="CAI3983930.1"/>
    </source>
</evidence>
<dbReference type="Proteomes" id="UP001152797">
    <property type="component" value="Unassembled WGS sequence"/>
</dbReference>
<sequence length="273" mass="29836">MFQICPSRFLGTWYRNAAGNAGRGGHRGHRNFIDSYVYPTHYAEQAELQKTTGGDLLHLLKGSAKKQANWFDASVSQYDAYGRPKSPYPGNPAMLLHDGYRQQAVNSTLACQSGGCNATAELSFSQEGDLQNCKLSVKVKPTDFGVNKVVEFITVNDHTVSLNCQPPSSDCSEADKLTSLFDCVFEIDVQHLLSNRSLQLSAKISDGVNKSDCAYKGNLLYAVPQVTCLVGPVPGVAMNISDVLARPVATPIKLNQKLKSRKAASRHLRVKQQ</sequence>
<comment type="caution">
    <text evidence="1">The sequence shown here is derived from an EMBL/GenBank/DDBJ whole genome shotgun (WGS) entry which is preliminary data.</text>
</comment>
<evidence type="ECO:0000313" key="3">
    <source>
        <dbReference type="Proteomes" id="UP001152797"/>
    </source>
</evidence>
<organism evidence="1">
    <name type="scientific">Cladocopium goreaui</name>
    <dbReference type="NCBI Taxonomy" id="2562237"/>
    <lineage>
        <taxon>Eukaryota</taxon>
        <taxon>Sar</taxon>
        <taxon>Alveolata</taxon>
        <taxon>Dinophyceae</taxon>
        <taxon>Suessiales</taxon>
        <taxon>Symbiodiniaceae</taxon>
        <taxon>Cladocopium</taxon>
    </lineage>
</organism>
<reference evidence="2" key="2">
    <citation type="submission" date="2024-04" db="EMBL/GenBank/DDBJ databases">
        <authorList>
            <person name="Chen Y."/>
            <person name="Shah S."/>
            <person name="Dougan E. K."/>
            <person name="Thang M."/>
            <person name="Chan C."/>
        </authorList>
    </citation>
    <scope>NUCLEOTIDE SEQUENCE [LARGE SCALE GENOMIC DNA]</scope>
</reference>
<gene>
    <name evidence="1" type="ORF">C1SCF055_LOCUS11499</name>
</gene>
<proteinExistence type="predicted"/>
<reference evidence="1" key="1">
    <citation type="submission" date="2022-10" db="EMBL/GenBank/DDBJ databases">
        <authorList>
            <person name="Chen Y."/>
            <person name="Dougan E. K."/>
            <person name="Chan C."/>
            <person name="Rhodes N."/>
            <person name="Thang M."/>
        </authorList>
    </citation>
    <scope>NUCLEOTIDE SEQUENCE</scope>
</reference>
<dbReference type="EMBL" id="CAMXCT020000846">
    <property type="protein sequence ID" value="CAL1137305.1"/>
    <property type="molecule type" value="Genomic_DNA"/>
</dbReference>